<evidence type="ECO:0000313" key="2">
    <source>
        <dbReference type="EMBL" id="GAY73316.1"/>
    </source>
</evidence>
<name>A0A401FLX9_9LACO</name>
<comment type="caution">
    <text evidence="2">The sequence shown here is derived from an EMBL/GenBank/DDBJ whole genome shotgun (WGS) entry which is preliminary data.</text>
</comment>
<keyword evidence="1" id="KW-0472">Membrane</keyword>
<reference evidence="2 3" key="1">
    <citation type="submission" date="2017-11" db="EMBL/GenBank/DDBJ databases">
        <title>Draft Genome Sequence of Lactobacillus curieae NBRC 111893 isolated from Koso, a Japanese sugar-Vegetable Fermented Beverage.</title>
        <authorList>
            <person name="Chiou T.Y."/>
            <person name="Oshima K."/>
            <person name="Suda W."/>
            <person name="Hattori M."/>
            <person name="Takahashi T."/>
        </authorList>
    </citation>
    <scope>NUCLEOTIDE SEQUENCE [LARGE SCALE GENOMIC DNA]</scope>
    <source>
        <strain evidence="2 3">NBRC111893</strain>
    </source>
</reference>
<accession>A0A401FLX9</accession>
<keyword evidence="1" id="KW-1133">Transmembrane helix</keyword>
<gene>
    <name evidence="2" type="ORF">NBRC111893_1462</name>
</gene>
<organism evidence="2 3">
    <name type="scientific">Lentilactobacillus kosonis</name>
    <dbReference type="NCBI Taxonomy" id="2810561"/>
    <lineage>
        <taxon>Bacteria</taxon>
        <taxon>Bacillati</taxon>
        <taxon>Bacillota</taxon>
        <taxon>Bacilli</taxon>
        <taxon>Lactobacillales</taxon>
        <taxon>Lactobacillaceae</taxon>
        <taxon>Lentilactobacillus</taxon>
    </lineage>
</organism>
<evidence type="ECO:0000313" key="3">
    <source>
        <dbReference type="Proteomes" id="UP000286974"/>
    </source>
</evidence>
<protein>
    <submittedName>
        <fullName evidence="2">High-affinity branched-chain amino acid transport system permease protein LivH</fullName>
    </submittedName>
</protein>
<evidence type="ECO:0000256" key="1">
    <source>
        <dbReference type="SAM" id="Phobius"/>
    </source>
</evidence>
<dbReference type="EMBL" id="BEXA01000003">
    <property type="protein sequence ID" value="GAY73316.1"/>
    <property type="molecule type" value="Genomic_DNA"/>
</dbReference>
<keyword evidence="3" id="KW-1185">Reference proteome</keyword>
<sequence>MLETLFQSIGLSAYKDAVVYGVLIIILLVLPAGIFGKNVKEKV</sequence>
<feature type="transmembrane region" description="Helical" evidence="1">
    <location>
        <begin position="17"/>
        <end position="36"/>
    </location>
</feature>
<keyword evidence="1" id="KW-0812">Transmembrane</keyword>
<dbReference type="Proteomes" id="UP000286974">
    <property type="component" value="Unassembled WGS sequence"/>
</dbReference>
<dbReference type="AlphaFoldDB" id="A0A401FLX9"/>
<proteinExistence type="predicted"/>